<proteinExistence type="predicted"/>
<dbReference type="STRING" id="1314777.A0A164U8D9"/>
<dbReference type="PANTHER" id="PTHR18460:SF3">
    <property type="entry name" value="TELO2-INTERACTING PROTEIN 1 HOMOLOG"/>
    <property type="match status" value="1"/>
</dbReference>
<feature type="domain" description="TTI1 N-terminal TPR" evidence="2">
    <location>
        <begin position="270"/>
        <end position="428"/>
    </location>
</feature>
<evidence type="ECO:0008006" key="6">
    <source>
        <dbReference type="Google" id="ProtNLM"/>
    </source>
</evidence>
<dbReference type="EMBL" id="KV419408">
    <property type="protein sequence ID" value="KZS93015.1"/>
    <property type="molecule type" value="Genomic_DNA"/>
</dbReference>
<dbReference type="InterPro" id="IPR057567">
    <property type="entry name" value="TPR_TTI1_C"/>
</dbReference>
<evidence type="ECO:0000313" key="5">
    <source>
        <dbReference type="Proteomes" id="UP000076722"/>
    </source>
</evidence>
<dbReference type="AlphaFoldDB" id="A0A164U8D9"/>
<dbReference type="Gene3D" id="1.25.10.10">
    <property type="entry name" value="Leucine-rich Repeat Variant"/>
    <property type="match status" value="1"/>
</dbReference>
<evidence type="ECO:0000259" key="3">
    <source>
        <dbReference type="Pfam" id="PF24181"/>
    </source>
</evidence>
<name>A0A164U8D9_9AGAM</name>
<dbReference type="SUPFAM" id="SSF48371">
    <property type="entry name" value="ARM repeat"/>
    <property type="match status" value="1"/>
</dbReference>
<feature type="domain" description="TTI1 C-terminal TPR" evidence="3">
    <location>
        <begin position="852"/>
        <end position="1137"/>
    </location>
</feature>
<feature type="domain" description="TTI1 N-terminal TPR" evidence="2">
    <location>
        <begin position="48"/>
        <end position="192"/>
    </location>
</feature>
<dbReference type="InterPro" id="IPR052587">
    <property type="entry name" value="TELO2-interacting_protein_1"/>
</dbReference>
<protein>
    <recommendedName>
        <fullName evidence="6">ARM repeat-containing protein</fullName>
    </recommendedName>
</protein>
<dbReference type="InterPro" id="IPR016024">
    <property type="entry name" value="ARM-type_fold"/>
</dbReference>
<dbReference type="PANTHER" id="PTHR18460">
    <property type="entry name" value="TEL2 INTERACTING PROTEIN 1 TTI1 FAMILY MEMBER"/>
    <property type="match status" value="1"/>
</dbReference>
<sequence length="1192" mass="132202">MGKPGKLDAYEGASALAEHCTTHSQRHVTPFVWQFWSMTAPDPGRLFFQQLKASCVPLLANAVVTRTNAASVSKYLQSLHATLQTVPTSVALSPSQISYVFYPISEVLRRNSFETVPESVLEGVFLVLAILTDHWWWTCEDAIWEQLLMLCGSILLTPEPHSTPHAKGSIPERSDETKHAATLCLLALLRKRDNPSDLERWDRSPEEANQRFQDCQKRAQLPKSIPIIGRMLDSSLPGCSSKDPVFQKSSLRLVHLLVRFYLRPEYYPAVLPGVSSIMVNVALGRGSQKNWVNGDIVTPALEILQEIIVNAIGDDVCIREGAVKHAVKLEDLAELTPRDVDSQGIEHAIVTEASSAQRATLRTPSWHRGTSTQVHIALNALTPLVKHPNLNVLLALSSLAASLIEKTFVTLPDSQPLLLSFLLTLAVDPSLSVSSGARHHLNVLLKPPVAARFSLTQTLLHNTRDNLSLMPRLIIRRSDSHIEHVAHQIEALCLLAQGVDGLEAVKAGVGLLLGPSGGIEKWGWNLLNALHFRTLPIIAVPVNNMLQYEGVQTPVLFPPFQLDHTSSSTTLNSLASMLRGLGSAGGTNCLYSVEWLIRLARNGRGTREVSAIWCAARIFEGIANASLDVDDREAGFKQERQVQAVAKWIAKTIAEMWDLPDDEPADPDVPSQTEGEDSIIVEHSKGVESLITKLDSASWSDKQRTSSMLDQEQPVLWRALCLHLLTLSSCVLGARFTGLFLQTLYPLLNSLVSLSPFLRSTGHAAIDRIAHNSSYASIANLLLANFDYALDVASRRLTRRNLDLSATEILCLLVRLVGKDIVHRASDIVEECFDRLDDFHGYDAVVEGLIQVLAEVINAIHTDSDEIPEERKASRQAKKLSVSERRSAFTAWLGEKHMPPDEVEQPSESHPRTDWGTLNEDAENEQHPTNASADDGPPKLTPLQSLISQITTRSLPFLTHQSAFIRAQILNLLGTAGEYLPDVSLLSSVHKAWPFVLNRLSDPEPFVVAAAASYIESLSRVAGDFIVRRLWEDVWPRFQNLLKKLDKADAESALTRRGPQGGLLGTQSAYTTSHRLYVAILKTMTMSSREATIPDTNAWEVILAFRRFLNKYNHEKLQVQARQLYNVLWQNNEDAVWLALCSTIGKDVSTGRTVPDEEFESLRFLRETWDIQENVQLILAGGDHYLDRSTAE</sequence>
<dbReference type="OrthoDB" id="49511at2759"/>
<dbReference type="InterPro" id="IPR049362">
    <property type="entry name" value="TTI1_rpt"/>
</dbReference>
<dbReference type="InterPro" id="IPR011989">
    <property type="entry name" value="ARM-like"/>
</dbReference>
<evidence type="ECO:0000313" key="4">
    <source>
        <dbReference type="EMBL" id="KZS93015.1"/>
    </source>
</evidence>
<evidence type="ECO:0000259" key="2">
    <source>
        <dbReference type="Pfam" id="PF24173"/>
    </source>
</evidence>
<dbReference type="Proteomes" id="UP000076722">
    <property type="component" value="Unassembled WGS sequence"/>
</dbReference>
<feature type="region of interest" description="Disordered" evidence="1">
    <location>
        <begin position="891"/>
        <end position="941"/>
    </location>
</feature>
<accession>A0A164U8D9</accession>
<keyword evidence="5" id="KW-1185">Reference proteome</keyword>
<organism evidence="4 5">
    <name type="scientific">Sistotremastrum niveocremeum HHB9708</name>
    <dbReference type="NCBI Taxonomy" id="1314777"/>
    <lineage>
        <taxon>Eukaryota</taxon>
        <taxon>Fungi</taxon>
        <taxon>Dikarya</taxon>
        <taxon>Basidiomycota</taxon>
        <taxon>Agaricomycotina</taxon>
        <taxon>Agaricomycetes</taxon>
        <taxon>Sistotremastrales</taxon>
        <taxon>Sistotremastraceae</taxon>
        <taxon>Sertulicium</taxon>
        <taxon>Sertulicium niveocremeum</taxon>
    </lineage>
</organism>
<gene>
    <name evidence="4" type="ORF">SISNIDRAFT_485956</name>
</gene>
<dbReference type="InterPro" id="IPR057566">
    <property type="entry name" value="TPR_TTI1_N"/>
</dbReference>
<dbReference type="Pfam" id="PF24181">
    <property type="entry name" value="TPR_TTI1_C"/>
    <property type="match status" value="1"/>
</dbReference>
<reference evidence="4 5" key="1">
    <citation type="journal article" date="2016" name="Mol. Biol. Evol.">
        <title>Comparative Genomics of Early-Diverging Mushroom-Forming Fungi Provides Insights into the Origins of Lignocellulose Decay Capabilities.</title>
        <authorList>
            <person name="Nagy L.G."/>
            <person name="Riley R."/>
            <person name="Tritt A."/>
            <person name="Adam C."/>
            <person name="Daum C."/>
            <person name="Floudas D."/>
            <person name="Sun H."/>
            <person name="Yadav J.S."/>
            <person name="Pangilinan J."/>
            <person name="Larsson K.H."/>
            <person name="Matsuura K."/>
            <person name="Barry K."/>
            <person name="Labutti K."/>
            <person name="Kuo R."/>
            <person name="Ohm R.A."/>
            <person name="Bhattacharya S.S."/>
            <person name="Shirouzu T."/>
            <person name="Yoshinaga Y."/>
            <person name="Martin F.M."/>
            <person name="Grigoriev I.V."/>
            <person name="Hibbett D.S."/>
        </authorList>
    </citation>
    <scope>NUCLEOTIDE SEQUENCE [LARGE SCALE GENOMIC DNA]</scope>
    <source>
        <strain evidence="4 5">HHB9708</strain>
    </source>
</reference>
<dbReference type="GO" id="GO:0005737">
    <property type="term" value="C:cytoplasm"/>
    <property type="evidence" value="ECO:0007669"/>
    <property type="project" value="TreeGrafter"/>
</dbReference>
<evidence type="ECO:0000256" key="1">
    <source>
        <dbReference type="SAM" id="MobiDB-lite"/>
    </source>
</evidence>
<dbReference type="Pfam" id="PF21547">
    <property type="entry name" value="TTI1"/>
    <property type="match status" value="1"/>
</dbReference>
<dbReference type="Pfam" id="PF24173">
    <property type="entry name" value="TPR_TTI1_N"/>
    <property type="match status" value="2"/>
</dbReference>